<dbReference type="EMBL" id="JARXYA010000001">
    <property type="protein sequence ID" value="MDH6502845.1"/>
    <property type="molecule type" value="Genomic_DNA"/>
</dbReference>
<name>A0AA43M6G7_9BURK</name>
<dbReference type="RefSeq" id="WP_076023640.1">
    <property type="nucleotide sequence ID" value="NZ_JAQFIK010000003.1"/>
</dbReference>
<evidence type="ECO:0008006" key="4">
    <source>
        <dbReference type="Google" id="ProtNLM"/>
    </source>
</evidence>
<keyword evidence="1" id="KW-0472">Membrane</keyword>
<feature type="transmembrane region" description="Helical" evidence="1">
    <location>
        <begin position="30"/>
        <end position="50"/>
    </location>
</feature>
<protein>
    <recommendedName>
        <fullName evidence="4">Transmembrane protein</fullName>
    </recommendedName>
</protein>
<proteinExistence type="predicted"/>
<evidence type="ECO:0000313" key="3">
    <source>
        <dbReference type="Proteomes" id="UP001161160"/>
    </source>
</evidence>
<comment type="caution">
    <text evidence="2">The sequence shown here is derived from an EMBL/GenBank/DDBJ whole genome shotgun (WGS) entry which is preliminary data.</text>
</comment>
<dbReference type="Proteomes" id="UP001161160">
    <property type="component" value="Unassembled WGS sequence"/>
</dbReference>
<evidence type="ECO:0000313" key="2">
    <source>
        <dbReference type="EMBL" id="MDH6502845.1"/>
    </source>
</evidence>
<sequence>MNENEVLIPASQMDPSAINARTKRGRIQMLFLLLACAAPVLASYFAYYVYKPEGGKTNYGTLVQPVQETNPAWFALPLQGKWTLVAARPAGDCTVQNTKCLEALFLMRQLRVAMGRESNRVQLLWVNTDGKQVDPEIALAYDHETAGFTVEDLPSNPELKAQFMQWLNHEGAGQQIQLIDPSGAKMMYFPVTNSPKEFGSIKKDLEKLLRINYKGEKLQ</sequence>
<accession>A0AA43M6G7</accession>
<keyword evidence="1" id="KW-1133">Transmembrane helix</keyword>
<dbReference type="AlphaFoldDB" id="A0AA43M6G7"/>
<keyword evidence="1" id="KW-0812">Transmembrane</keyword>
<evidence type="ECO:0000256" key="1">
    <source>
        <dbReference type="SAM" id="Phobius"/>
    </source>
</evidence>
<keyword evidence="3" id="KW-1185">Reference proteome</keyword>
<dbReference type="GeneID" id="83596423"/>
<gene>
    <name evidence="2" type="ORF">M2127_000128</name>
</gene>
<organism evidence="2 3">
    <name type="scientific">Polynucleobacter sphagniphilus</name>
    <dbReference type="NCBI Taxonomy" id="1743169"/>
    <lineage>
        <taxon>Bacteria</taxon>
        <taxon>Pseudomonadati</taxon>
        <taxon>Pseudomonadota</taxon>
        <taxon>Betaproteobacteria</taxon>
        <taxon>Burkholderiales</taxon>
        <taxon>Burkholderiaceae</taxon>
        <taxon>Polynucleobacter</taxon>
    </lineage>
</organism>
<reference evidence="2" key="1">
    <citation type="submission" date="2023-04" db="EMBL/GenBank/DDBJ databases">
        <title>Genome Encyclopedia of Bacteria and Archaea VI: Functional Genomics of Type Strains.</title>
        <authorList>
            <person name="Whitman W."/>
        </authorList>
    </citation>
    <scope>NUCLEOTIDE SEQUENCE</scope>
    <source>
        <strain evidence="2">Enz.4-51</strain>
    </source>
</reference>